<sequence>MPTLEQAKAHLRVDHTHEDDLIQRMIDAATYSVADYLDMAHEDMELLAPPAPVEAAILLRVADLYENREAVTDRSLHDNPTFARLLAPTGVCRYEGRHARSMGDAGTAFRGAGRGWPALHRLDAGV</sequence>
<proteinExistence type="predicted"/>
<dbReference type="InterPro" id="IPR021146">
    <property type="entry name" value="Phage_gp6-like_head-tail"/>
</dbReference>
<organism evidence="1 2">
    <name type="scientific">Ottowia beijingensis</name>
    <dbReference type="NCBI Taxonomy" id="1207057"/>
    <lineage>
        <taxon>Bacteria</taxon>
        <taxon>Pseudomonadati</taxon>
        <taxon>Pseudomonadota</taxon>
        <taxon>Betaproteobacteria</taxon>
        <taxon>Burkholderiales</taxon>
        <taxon>Comamonadaceae</taxon>
        <taxon>Ottowia</taxon>
    </lineage>
</organism>
<dbReference type="Gene3D" id="1.10.3230.30">
    <property type="entry name" value="Phage gp6-like head-tail connector protein"/>
    <property type="match status" value="1"/>
</dbReference>
<reference evidence="1 2" key="1">
    <citation type="submission" date="2020-07" db="EMBL/GenBank/DDBJ databases">
        <authorList>
            <person name="Maaloum M."/>
        </authorList>
    </citation>
    <scope>NUCLEOTIDE SEQUENCE [LARGE SCALE GENOMIC DNA]</scope>
    <source>
        <strain evidence="1 2">GCS-AN-3</strain>
    </source>
</reference>
<gene>
    <name evidence="1" type="ORF">H0I39_18520</name>
</gene>
<protein>
    <submittedName>
        <fullName evidence="1">Phage gp6-like head-tail connector protein</fullName>
    </submittedName>
</protein>
<dbReference type="AlphaFoldDB" id="A0A853IZ69"/>
<dbReference type="CDD" id="cd08054">
    <property type="entry name" value="gp6"/>
    <property type="match status" value="1"/>
</dbReference>
<dbReference type="EMBL" id="JACCKX010000001">
    <property type="protein sequence ID" value="NZA03215.1"/>
    <property type="molecule type" value="Genomic_DNA"/>
</dbReference>
<accession>A0A853IZ69</accession>
<name>A0A853IZ69_9BURK</name>
<keyword evidence="2" id="KW-1185">Reference proteome</keyword>
<dbReference type="RefSeq" id="WP_180551464.1">
    <property type="nucleotide sequence ID" value="NZ_JACCKX010000001.1"/>
</dbReference>
<dbReference type="Proteomes" id="UP000589716">
    <property type="component" value="Unassembled WGS sequence"/>
</dbReference>
<dbReference type="InterPro" id="IPR006450">
    <property type="entry name" value="Phage_HK97_gp6-like"/>
</dbReference>
<evidence type="ECO:0000313" key="1">
    <source>
        <dbReference type="EMBL" id="NZA03215.1"/>
    </source>
</evidence>
<dbReference type="NCBIfam" id="TIGR01560">
    <property type="entry name" value="put_DNA_pack"/>
    <property type="match status" value="1"/>
</dbReference>
<dbReference type="Pfam" id="PF05135">
    <property type="entry name" value="Phage_connect_1"/>
    <property type="match status" value="1"/>
</dbReference>
<comment type="caution">
    <text evidence="1">The sequence shown here is derived from an EMBL/GenBank/DDBJ whole genome shotgun (WGS) entry which is preliminary data.</text>
</comment>
<evidence type="ECO:0000313" key="2">
    <source>
        <dbReference type="Proteomes" id="UP000589716"/>
    </source>
</evidence>